<feature type="transmembrane region" description="Helical" evidence="5">
    <location>
        <begin position="204"/>
        <end position="225"/>
    </location>
</feature>
<feature type="transmembrane region" description="Helical" evidence="5">
    <location>
        <begin position="43"/>
        <end position="63"/>
    </location>
</feature>
<dbReference type="PROSITE" id="PS50850">
    <property type="entry name" value="MFS"/>
    <property type="match status" value="1"/>
</dbReference>
<comment type="subcellular location">
    <subcellularLocation>
        <location evidence="1">Membrane</location>
        <topology evidence="1">Multi-pass membrane protein</topology>
    </subcellularLocation>
</comment>
<evidence type="ECO:0000256" key="4">
    <source>
        <dbReference type="ARBA" id="ARBA00023136"/>
    </source>
</evidence>
<feature type="transmembrane region" description="Helical" evidence="5">
    <location>
        <begin position="358"/>
        <end position="379"/>
    </location>
</feature>
<evidence type="ECO:0000256" key="1">
    <source>
        <dbReference type="ARBA" id="ARBA00004141"/>
    </source>
</evidence>
<keyword evidence="8" id="KW-1185">Reference proteome</keyword>
<feature type="transmembrane region" description="Helical" evidence="5">
    <location>
        <begin position="165"/>
        <end position="183"/>
    </location>
</feature>
<dbReference type="InterPro" id="IPR036259">
    <property type="entry name" value="MFS_trans_sf"/>
</dbReference>
<dbReference type="InterPro" id="IPR011701">
    <property type="entry name" value="MFS"/>
</dbReference>
<dbReference type="OrthoDB" id="9810941at2"/>
<feature type="transmembrane region" description="Helical" evidence="5">
    <location>
        <begin position="327"/>
        <end position="352"/>
    </location>
</feature>
<proteinExistence type="predicted"/>
<feature type="transmembrane region" description="Helical" evidence="5">
    <location>
        <begin position="75"/>
        <end position="93"/>
    </location>
</feature>
<protein>
    <submittedName>
        <fullName evidence="7">Fucose permease</fullName>
    </submittedName>
</protein>
<dbReference type="InterPro" id="IPR051788">
    <property type="entry name" value="MFS_Transporter"/>
</dbReference>
<evidence type="ECO:0000313" key="7">
    <source>
        <dbReference type="EMBL" id="SFZ84866.1"/>
    </source>
</evidence>
<accession>A0A1K2HYD2</accession>
<evidence type="ECO:0000256" key="2">
    <source>
        <dbReference type="ARBA" id="ARBA00022692"/>
    </source>
</evidence>
<feature type="transmembrane region" description="Helical" evidence="5">
    <location>
        <begin position="99"/>
        <end position="117"/>
    </location>
</feature>
<dbReference type="SUPFAM" id="SSF103473">
    <property type="entry name" value="MFS general substrate transporter"/>
    <property type="match status" value="1"/>
</dbReference>
<evidence type="ECO:0000256" key="3">
    <source>
        <dbReference type="ARBA" id="ARBA00022989"/>
    </source>
</evidence>
<dbReference type="PANTHER" id="PTHR23514:SF13">
    <property type="entry name" value="INNER MEMBRANE PROTEIN YBJJ"/>
    <property type="match status" value="1"/>
</dbReference>
<dbReference type="Proteomes" id="UP000183447">
    <property type="component" value="Unassembled WGS sequence"/>
</dbReference>
<feature type="transmembrane region" description="Helical" evidence="5">
    <location>
        <begin position="138"/>
        <end position="159"/>
    </location>
</feature>
<dbReference type="GO" id="GO:0016020">
    <property type="term" value="C:membrane"/>
    <property type="evidence" value="ECO:0007669"/>
    <property type="project" value="UniProtKB-SubCell"/>
</dbReference>
<keyword evidence="2 5" id="KW-0812">Transmembrane</keyword>
<feature type="transmembrane region" description="Helical" evidence="5">
    <location>
        <begin position="12"/>
        <end position="31"/>
    </location>
</feature>
<dbReference type="Gene3D" id="1.20.1250.20">
    <property type="entry name" value="MFS general substrate transporter like domains"/>
    <property type="match status" value="2"/>
</dbReference>
<dbReference type="CDD" id="cd17393">
    <property type="entry name" value="MFS_MosC_like"/>
    <property type="match status" value="1"/>
</dbReference>
<dbReference type="STRING" id="665118.SAMN02983003_2255"/>
<dbReference type="Pfam" id="PF07690">
    <property type="entry name" value="MFS_1"/>
    <property type="match status" value="2"/>
</dbReference>
<evidence type="ECO:0000256" key="5">
    <source>
        <dbReference type="SAM" id="Phobius"/>
    </source>
</evidence>
<name>A0A1K2HYD2_9HYPH</name>
<feature type="domain" description="Major facilitator superfamily (MFS) profile" evidence="6">
    <location>
        <begin position="9"/>
        <end position="384"/>
    </location>
</feature>
<dbReference type="AlphaFoldDB" id="A0A1K2HYD2"/>
<keyword evidence="4 5" id="KW-0472">Membrane</keyword>
<dbReference type="GO" id="GO:0022857">
    <property type="term" value="F:transmembrane transporter activity"/>
    <property type="evidence" value="ECO:0007669"/>
    <property type="project" value="InterPro"/>
</dbReference>
<feature type="transmembrane region" description="Helical" evidence="5">
    <location>
        <begin position="273"/>
        <end position="290"/>
    </location>
</feature>
<gene>
    <name evidence="7" type="ORF">SAMN02983003_2255</name>
</gene>
<sequence>MRFGLSLPPQMRVYGAFFMYSFCMGSLFPRLPELKAQMGASESELGLALIGTAAGTLVSLTFGGPLLDRIGYRRAILGMIPLLSLGYALATFAPGPLAFFLLLLPVGLLIGAIEIIVNLEADRVEHQIGRRIMNRSHAFWSFGFFSSGLVGATVAQAGISPQTQMLAMVPVIALGVAVILGRFDPAPHRSGGSTEAGPRFAAPSLPILVLVVVTLSAMILEGAGIDWSAIYMTNEFSAAPFIAGIAVATGAGAQAVTRFFVDGFVEKFSPAGVARTLLTILGLGTLIVFFAPHPGIALLGFALLGVGSSAIFPLAMSAAAQRTDRPAAVNVAALAQISFVAFLVGPPLLGFVAEHFGIRWSFGIGLPLVVLSFISAGALGRRTARPALP</sequence>
<organism evidence="7 8">
    <name type="scientific">Devosia enhydra</name>
    <dbReference type="NCBI Taxonomy" id="665118"/>
    <lineage>
        <taxon>Bacteria</taxon>
        <taxon>Pseudomonadati</taxon>
        <taxon>Pseudomonadota</taxon>
        <taxon>Alphaproteobacteria</taxon>
        <taxon>Hyphomicrobiales</taxon>
        <taxon>Devosiaceae</taxon>
        <taxon>Devosia</taxon>
    </lineage>
</organism>
<reference evidence="7 8" key="1">
    <citation type="submission" date="2016-11" db="EMBL/GenBank/DDBJ databases">
        <authorList>
            <person name="Jaros S."/>
            <person name="Januszkiewicz K."/>
            <person name="Wedrychowicz H."/>
        </authorList>
    </citation>
    <scope>NUCLEOTIDE SEQUENCE [LARGE SCALE GENOMIC DNA]</scope>
    <source>
        <strain evidence="7 8">ATCC 23634</strain>
    </source>
</reference>
<feature type="transmembrane region" description="Helical" evidence="5">
    <location>
        <begin position="296"/>
        <end position="315"/>
    </location>
</feature>
<dbReference type="InterPro" id="IPR020846">
    <property type="entry name" value="MFS_dom"/>
</dbReference>
<evidence type="ECO:0000313" key="8">
    <source>
        <dbReference type="Proteomes" id="UP000183447"/>
    </source>
</evidence>
<keyword evidence="3 5" id="KW-1133">Transmembrane helix</keyword>
<dbReference type="RefSeq" id="WP_072342797.1">
    <property type="nucleotide sequence ID" value="NZ_FPKU01000002.1"/>
</dbReference>
<evidence type="ECO:0000259" key="6">
    <source>
        <dbReference type="PROSITE" id="PS50850"/>
    </source>
</evidence>
<dbReference type="EMBL" id="FPKU01000002">
    <property type="protein sequence ID" value="SFZ84866.1"/>
    <property type="molecule type" value="Genomic_DNA"/>
</dbReference>
<feature type="transmembrane region" description="Helical" evidence="5">
    <location>
        <begin position="237"/>
        <end position="261"/>
    </location>
</feature>
<dbReference type="PANTHER" id="PTHR23514">
    <property type="entry name" value="BYPASS OF STOP CODON PROTEIN 6"/>
    <property type="match status" value="1"/>
</dbReference>